<reference evidence="1" key="1">
    <citation type="submission" date="2014-09" db="EMBL/GenBank/DDBJ databases">
        <authorList>
            <person name="Magalhaes I.L.F."/>
            <person name="Oliveira U."/>
            <person name="Santos F.R."/>
            <person name="Vidigal T.H.D.A."/>
            <person name="Brescovit A.D."/>
            <person name="Santos A.J."/>
        </authorList>
    </citation>
    <scope>NUCLEOTIDE SEQUENCE</scope>
    <source>
        <tissue evidence="1">Shoot tissue taken approximately 20 cm above the soil surface</tissue>
    </source>
</reference>
<name>A0A0A9BV96_ARUDO</name>
<sequence length="42" mass="4598">MVNFRASNCFVEPLAPFVHICLELVSFPFSGCAAIGGLEQPW</sequence>
<evidence type="ECO:0000313" key="1">
    <source>
        <dbReference type="EMBL" id="JAD65085.1"/>
    </source>
</evidence>
<organism evidence="1">
    <name type="scientific">Arundo donax</name>
    <name type="common">Giant reed</name>
    <name type="synonym">Donax arundinaceus</name>
    <dbReference type="NCBI Taxonomy" id="35708"/>
    <lineage>
        <taxon>Eukaryota</taxon>
        <taxon>Viridiplantae</taxon>
        <taxon>Streptophyta</taxon>
        <taxon>Embryophyta</taxon>
        <taxon>Tracheophyta</taxon>
        <taxon>Spermatophyta</taxon>
        <taxon>Magnoliopsida</taxon>
        <taxon>Liliopsida</taxon>
        <taxon>Poales</taxon>
        <taxon>Poaceae</taxon>
        <taxon>PACMAD clade</taxon>
        <taxon>Arundinoideae</taxon>
        <taxon>Arundineae</taxon>
        <taxon>Arundo</taxon>
    </lineage>
</organism>
<accession>A0A0A9BV96</accession>
<dbReference type="AlphaFoldDB" id="A0A0A9BV96"/>
<reference evidence="1" key="2">
    <citation type="journal article" date="2015" name="Data Brief">
        <title>Shoot transcriptome of the giant reed, Arundo donax.</title>
        <authorList>
            <person name="Barrero R.A."/>
            <person name="Guerrero F.D."/>
            <person name="Moolhuijzen P."/>
            <person name="Goolsby J.A."/>
            <person name="Tidwell J."/>
            <person name="Bellgard S.E."/>
            <person name="Bellgard M.I."/>
        </authorList>
    </citation>
    <scope>NUCLEOTIDE SEQUENCE</scope>
    <source>
        <tissue evidence="1">Shoot tissue taken approximately 20 cm above the soil surface</tissue>
    </source>
</reference>
<proteinExistence type="predicted"/>
<protein>
    <submittedName>
        <fullName evidence="1">Uncharacterized protein</fullName>
    </submittedName>
</protein>
<dbReference type="EMBL" id="GBRH01232810">
    <property type="protein sequence ID" value="JAD65085.1"/>
    <property type="molecule type" value="Transcribed_RNA"/>
</dbReference>